<evidence type="ECO:0000256" key="5">
    <source>
        <dbReference type="ARBA" id="ARBA00022842"/>
    </source>
</evidence>
<comment type="cofactor">
    <cofactor evidence="2">
        <name>Mg(2+)</name>
        <dbReference type="ChEBI" id="CHEBI:18420"/>
    </cofactor>
</comment>
<evidence type="ECO:0000313" key="8">
    <source>
        <dbReference type="EMBL" id="TGG95314.1"/>
    </source>
</evidence>
<evidence type="ECO:0000259" key="7">
    <source>
        <dbReference type="PROSITE" id="PS51462"/>
    </source>
</evidence>
<proteinExistence type="predicted"/>
<evidence type="ECO:0000313" key="9">
    <source>
        <dbReference type="Proteomes" id="UP000297475"/>
    </source>
</evidence>
<keyword evidence="4" id="KW-0378">Hydrolase</keyword>
<dbReference type="OrthoDB" id="9802805at2"/>
<accession>A0A4Z0WBY1</accession>
<dbReference type="SUPFAM" id="SSF55811">
    <property type="entry name" value="Nudix"/>
    <property type="match status" value="1"/>
</dbReference>
<comment type="cofactor">
    <cofactor evidence="1">
        <name>Mn(2+)</name>
        <dbReference type="ChEBI" id="CHEBI:29035"/>
    </cofactor>
</comment>
<dbReference type="PANTHER" id="PTHR12992:SF11">
    <property type="entry name" value="MITOCHONDRIAL COENZYME A DIPHOSPHATASE NUDT8"/>
    <property type="match status" value="1"/>
</dbReference>
<comment type="caution">
    <text evidence="8">The sequence shown here is derived from an EMBL/GenBank/DDBJ whole genome shotgun (WGS) entry which is preliminary data.</text>
</comment>
<dbReference type="AlphaFoldDB" id="A0A4Z0WBY1"/>
<evidence type="ECO:0000256" key="6">
    <source>
        <dbReference type="ARBA" id="ARBA00023211"/>
    </source>
</evidence>
<gene>
    <name evidence="8" type="ORF">E4656_02520</name>
</gene>
<dbReference type="CDD" id="cd03426">
    <property type="entry name" value="NUDIX_CoAse_Nudt7"/>
    <property type="match status" value="1"/>
</dbReference>
<keyword evidence="3" id="KW-0479">Metal-binding</keyword>
<dbReference type="InterPro" id="IPR045121">
    <property type="entry name" value="CoAse"/>
</dbReference>
<evidence type="ECO:0000256" key="1">
    <source>
        <dbReference type="ARBA" id="ARBA00001936"/>
    </source>
</evidence>
<organism evidence="8 9">
    <name type="scientific">Natronospirillum operosum</name>
    <dbReference type="NCBI Taxonomy" id="2759953"/>
    <lineage>
        <taxon>Bacteria</taxon>
        <taxon>Pseudomonadati</taxon>
        <taxon>Pseudomonadota</taxon>
        <taxon>Gammaproteobacteria</taxon>
        <taxon>Oceanospirillales</taxon>
        <taxon>Natronospirillaceae</taxon>
        <taxon>Natronospirillum</taxon>
    </lineage>
</organism>
<protein>
    <submittedName>
        <fullName evidence="8">CoA pyrophosphatase</fullName>
    </submittedName>
</protein>
<dbReference type="GO" id="GO:0046872">
    <property type="term" value="F:metal ion binding"/>
    <property type="evidence" value="ECO:0007669"/>
    <property type="project" value="UniProtKB-KW"/>
</dbReference>
<dbReference type="Proteomes" id="UP000297475">
    <property type="component" value="Unassembled WGS sequence"/>
</dbReference>
<dbReference type="Gene3D" id="3.90.79.10">
    <property type="entry name" value="Nucleoside Triphosphate Pyrophosphohydrolase"/>
    <property type="match status" value="1"/>
</dbReference>
<evidence type="ECO:0000256" key="2">
    <source>
        <dbReference type="ARBA" id="ARBA00001946"/>
    </source>
</evidence>
<evidence type="ECO:0000256" key="3">
    <source>
        <dbReference type="ARBA" id="ARBA00022723"/>
    </source>
</evidence>
<name>A0A4Z0WBY1_9GAMM</name>
<keyword evidence="6" id="KW-0464">Manganese</keyword>
<sequence length="276" mass="31119">MLDRGGTNTAVFHGGSCPLWSGLQCKRRQVCLQPCCAEPGQPGLCLRAVNRGLHGRTAVYTDASGICRSTKLDRAGVISEQWQERLQRYSPRLVPQAPRRASVMVLLAETEQGPELLLTQRSLHLETHPGEVSLPGGSVELADASLYHTALRETQEEAGLRQEPRYLGQLDSLYARSGIEVSAFVSLLPERPELEACPEEVAALFWMPVAELLEKPPEYKWFERNGRQWRVPFFYYQGWTIWGMTGMILVNFVNVIQHSQWPGFHEEWTANPMDGD</sequence>
<dbReference type="GO" id="GO:0010945">
    <property type="term" value="F:coenzyme A diphosphatase activity"/>
    <property type="evidence" value="ECO:0007669"/>
    <property type="project" value="InterPro"/>
</dbReference>
<dbReference type="PANTHER" id="PTHR12992">
    <property type="entry name" value="NUDIX HYDROLASE"/>
    <property type="match status" value="1"/>
</dbReference>
<reference evidence="8 9" key="1">
    <citation type="submission" date="2019-04" db="EMBL/GenBank/DDBJ databases">
        <title>Natronospirillum operosus gen. nov., sp. nov., a haloalkaliphilic satellite isolated from decaying biomass of laboratory culture of cyanobacterium Geitlerinema sp. and proposal of Natronospirillaceae fam. nov. and Saccharospirillaceae fam. nov.</title>
        <authorList>
            <person name="Kevbrin V."/>
            <person name="Boltyanskaya Y."/>
            <person name="Koziaeva V."/>
            <person name="Grouzdev D.S."/>
            <person name="Park M."/>
            <person name="Cho J."/>
        </authorList>
    </citation>
    <scope>NUCLEOTIDE SEQUENCE [LARGE SCALE GENOMIC DNA]</scope>
    <source>
        <strain evidence="8 9">G-116</strain>
    </source>
</reference>
<feature type="domain" description="Nudix hydrolase" evidence="7">
    <location>
        <begin position="98"/>
        <end position="236"/>
    </location>
</feature>
<dbReference type="InterPro" id="IPR015797">
    <property type="entry name" value="NUDIX_hydrolase-like_dom_sf"/>
</dbReference>
<evidence type="ECO:0000256" key="4">
    <source>
        <dbReference type="ARBA" id="ARBA00022801"/>
    </source>
</evidence>
<dbReference type="InterPro" id="IPR000086">
    <property type="entry name" value="NUDIX_hydrolase_dom"/>
</dbReference>
<dbReference type="Pfam" id="PF00293">
    <property type="entry name" value="NUDIX"/>
    <property type="match status" value="1"/>
</dbReference>
<keyword evidence="9" id="KW-1185">Reference proteome</keyword>
<keyword evidence="5" id="KW-0460">Magnesium</keyword>
<dbReference type="EMBL" id="SRMF01000001">
    <property type="protein sequence ID" value="TGG95314.1"/>
    <property type="molecule type" value="Genomic_DNA"/>
</dbReference>
<dbReference type="PROSITE" id="PS51462">
    <property type="entry name" value="NUDIX"/>
    <property type="match status" value="1"/>
</dbReference>